<accession>A7RIF2</accession>
<dbReference type="InParanoid" id="A7RIF2"/>
<evidence type="ECO:0000256" key="9">
    <source>
        <dbReference type="RuleBase" id="RU000688"/>
    </source>
</evidence>
<keyword evidence="5 9" id="KW-0297">G-protein coupled receptor</keyword>
<evidence type="ECO:0000256" key="4">
    <source>
        <dbReference type="ARBA" id="ARBA00022989"/>
    </source>
</evidence>
<keyword evidence="13" id="KW-1185">Reference proteome</keyword>
<dbReference type="GO" id="GO:0004930">
    <property type="term" value="F:G protein-coupled receptor activity"/>
    <property type="evidence" value="ECO:0000318"/>
    <property type="project" value="GO_Central"/>
</dbReference>
<feature type="domain" description="G-protein coupled receptors family 1 profile" evidence="11">
    <location>
        <begin position="35"/>
        <end position="294"/>
    </location>
</feature>
<dbReference type="PhylomeDB" id="A7RIF2"/>
<comment type="subcellular location">
    <subcellularLocation>
        <location evidence="1">Membrane</location>
        <topology evidence="1">Multi-pass membrane protein</topology>
    </subcellularLocation>
</comment>
<dbReference type="SUPFAM" id="SSF81321">
    <property type="entry name" value="Family A G protein-coupled receptor-like"/>
    <property type="match status" value="1"/>
</dbReference>
<dbReference type="PANTHER" id="PTHR45695:SF9">
    <property type="entry name" value="LEUCOKININ RECEPTOR"/>
    <property type="match status" value="1"/>
</dbReference>
<feature type="transmembrane region" description="Helical" evidence="10">
    <location>
        <begin position="94"/>
        <end position="113"/>
    </location>
</feature>
<dbReference type="STRING" id="45351.A7RIF2"/>
<proteinExistence type="inferred from homology"/>
<organism evidence="12 13">
    <name type="scientific">Nematostella vectensis</name>
    <name type="common">Starlet sea anemone</name>
    <dbReference type="NCBI Taxonomy" id="45351"/>
    <lineage>
        <taxon>Eukaryota</taxon>
        <taxon>Metazoa</taxon>
        <taxon>Cnidaria</taxon>
        <taxon>Anthozoa</taxon>
        <taxon>Hexacorallia</taxon>
        <taxon>Actiniaria</taxon>
        <taxon>Edwardsiidae</taxon>
        <taxon>Nematostella</taxon>
    </lineage>
</organism>
<evidence type="ECO:0000256" key="8">
    <source>
        <dbReference type="ARBA" id="ARBA00023224"/>
    </source>
</evidence>
<evidence type="ECO:0000256" key="3">
    <source>
        <dbReference type="ARBA" id="ARBA00022692"/>
    </source>
</evidence>
<reference evidence="12 13" key="1">
    <citation type="journal article" date="2007" name="Science">
        <title>Sea anemone genome reveals ancestral eumetazoan gene repertoire and genomic organization.</title>
        <authorList>
            <person name="Putnam N.H."/>
            <person name="Srivastava M."/>
            <person name="Hellsten U."/>
            <person name="Dirks B."/>
            <person name="Chapman J."/>
            <person name="Salamov A."/>
            <person name="Terry A."/>
            <person name="Shapiro H."/>
            <person name="Lindquist E."/>
            <person name="Kapitonov V.V."/>
            <person name="Jurka J."/>
            <person name="Genikhovich G."/>
            <person name="Grigoriev I.V."/>
            <person name="Lucas S.M."/>
            <person name="Steele R.E."/>
            <person name="Finnerty J.R."/>
            <person name="Technau U."/>
            <person name="Martindale M.Q."/>
            <person name="Rokhsar D.S."/>
        </authorList>
    </citation>
    <scope>NUCLEOTIDE SEQUENCE [LARGE SCALE GENOMIC DNA]</scope>
    <source>
        <strain evidence="13">CH2 X CH6</strain>
    </source>
</reference>
<dbReference type="InterPro" id="IPR000611">
    <property type="entry name" value="NPY_rcpt"/>
</dbReference>
<keyword evidence="6 10" id="KW-0472">Membrane</keyword>
<evidence type="ECO:0000313" key="13">
    <source>
        <dbReference type="Proteomes" id="UP000001593"/>
    </source>
</evidence>
<dbReference type="Gene3D" id="1.20.1070.10">
    <property type="entry name" value="Rhodopsin 7-helix transmembrane proteins"/>
    <property type="match status" value="1"/>
</dbReference>
<evidence type="ECO:0000256" key="5">
    <source>
        <dbReference type="ARBA" id="ARBA00023040"/>
    </source>
</evidence>
<feature type="transmembrane region" description="Helical" evidence="10">
    <location>
        <begin position="238"/>
        <end position="262"/>
    </location>
</feature>
<protein>
    <recommendedName>
        <fullName evidence="11">G-protein coupled receptors family 1 profile domain-containing protein</fullName>
    </recommendedName>
</protein>
<dbReference type="HOGENOM" id="CLU_009579_6_5_1"/>
<feature type="transmembrane region" description="Helical" evidence="10">
    <location>
        <begin position="23"/>
        <end position="44"/>
    </location>
</feature>
<dbReference type="Pfam" id="PF00001">
    <property type="entry name" value="7tm_1"/>
    <property type="match status" value="1"/>
</dbReference>
<dbReference type="PANTHER" id="PTHR45695">
    <property type="entry name" value="LEUCOKININ RECEPTOR-RELATED"/>
    <property type="match status" value="1"/>
</dbReference>
<dbReference type="PRINTS" id="PR00237">
    <property type="entry name" value="GPCRRHODOPSN"/>
</dbReference>
<dbReference type="CDD" id="cd00637">
    <property type="entry name" value="7tm_classA_rhodopsin-like"/>
    <property type="match status" value="1"/>
</dbReference>
<keyword evidence="8 9" id="KW-0807">Transducer</keyword>
<feature type="transmembrane region" description="Helical" evidence="10">
    <location>
        <begin position="274"/>
        <end position="297"/>
    </location>
</feature>
<keyword evidence="3 9" id="KW-0812">Transmembrane</keyword>
<dbReference type="eggNOG" id="KOG3656">
    <property type="taxonomic scope" value="Eukaryota"/>
</dbReference>
<evidence type="ECO:0000256" key="7">
    <source>
        <dbReference type="ARBA" id="ARBA00023170"/>
    </source>
</evidence>
<dbReference type="GO" id="GO:0005886">
    <property type="term" value="C:plasma membrane"/>
    <property type="evidence" value="ECO:0000318"/>
    <property type="project" value="GO_Central"/>
</dbReference>
<sequence length="348" mass="39265">MNNSTVGETLMEDPPAIRYTRLFLYPLIFAVGVAGNSLVCALILKNGKSSSANGYFILNLAISDLMALLLYLPFDLVYLENSYIWPFGTFLCKFINCLSKVSVTVSGSTLVAISYDRYRAIVHSLRGRLSQRQAMVIMACIWVYSALLQLPYAFALKLMGRECIIDFQFWGGSELYQINYVLGVFTPEFVIPAIAITLAYTRIVCHLKKTHKKNSQHGLYQKSTMAARTRQNKKTTKVLTGLVTIYSICILPHMICVLMVIFNKSYLGSFAMRLAYEFTRLLTITNSCLNPLLYGAISKSFRTDLRNFLRGRRGSRASMKFLRSSVHMGNKQANKFTEAGIPLENSFQ</sequence>
<dbReference type="FunFam" id="1.20.1070.10:FF:000401">
    <property type="entry name" value="Predicted protein"/>
    <property type="match status" value="1"/>
</dbReference>
<evidence type="ECO:0000259" key="11">
    <source>
        <dbReference type="PROSITE" id="PS50262"/>
    </source>
</evidence>
<dbReference type="InterPro" id="IPR017452">
    <property type="entry name" value="GPCR_Rhodpsn_7TM"/>
</dbReference>
<dbReference type="OrthoDB" id="5952899at2759"/>
<evidence type="ECO:0000256" key="2">
    <source>
        <dbReference type="ARBA" id="ARBA00010663"/>
    </source>
</evidence>
<evidence type="ECO:0000256" key="10">
    <source>
        <dbReference type="SAM" id="Phobius"/>
    </source>
</evidence>
<evidence type="ECO:0000313" key="12">
    <source>
        <dbReference type="EMBL" id="EDO48802.1"/>
    </source>
</evidence>
<feature type="transmembrane region" description="Helical" evidence="10">
    <location>
        <begin position="56"/>
        <end position="74"/>
    </location>
</feature>
<dbReference type="GO" id="GO:0004983">
    <property type="term" value="F:neuropeptide Y receptor activity"/>
    <property type="evidence" value="ECO:0007669"/>
    <property type="project" value="InterPro"/>
</dbReference>
<name>A7RIF2_NEMVE</name>
<dbReference type="GO" id="GO:0007186">
    <property type="term" value="P:G protein-coupled receptor signaling pathway"/>
    <property type="evidence" value="ECO:0000318"/>
    <property type="project" value="GO_Central"/>
</dbReference>
<dbReference type="PROSITE" id="PS50262">
    <property type="entry name" value="G_PROTEIN_RECEP_F1_2"/>
    <property type="match status" value="1"/>
</dbReference>
<gene>
    <name evidence="12" type="ORF">NEMVEDRAFT_v1g197583</name>
</gene>
<dbReference type="PROSITE" id="PS00237">
    <property type="entry name" value="G_PROTEIN_RECEP_F1_1"/>
    <property type="match status" value="1"/>
</dbReference>
<evidence type="ECO:0000256" key="1">
    <source>
        <dbReference type="ARBA" id="ARBA00004141"/>
    </source>
</evidence>
<dbReference type="EMBL" id="DS469512">
    <property type="protein sequence ID" value="EDO48802.1"/>
    <property type="molecule type" value="Genomic_DNA"/>
</dbReference>
<comment type="similarity">
    <text evidence="2 9">Belongs to the G-protein coupled receptor 1 family.</text>
</comment>
<dbReference type="Proteomes" id="UP000001593">
    <property type="component" value="Unassembled WGS sequence"/>
</dbReference>
<evidence type="ECO:0000256" key="6">
    <source>
        <dbReference type="ARBA" id="ARBA00023136"/>
    </source>
</evidence>
<feature type="transmembrane region" description="Helical" evidence="10">
    <location>
        <begin position="175"/>
        <end position="200"/>
    </location>
</feature>
<dbReference type="InterPro" id="IPR000276">
    <property type="entry name" value="GPCR_Rhodpsn"/>
</dbReference>
<feature type="transmembrane region" description="Helical" evidence="10">
    <location>
        <begin position="134"/>
        <end position="155"/>
    </location>
</feature>
<dbReference type="PRINTS" id="PR01012">
    <property type="entry name" value="NRPEPTIDEYR"/>
</dbReference>
<dbReference type="OMA" id="YSICILP"/>
<dbReference type="AlphaFoldDB" id="A7RIF2"/>
<keyword evidence="4 10" id="KW-1133">Transmembrane helix</keyword>
<keyword evidence="7 9" id="KW-0675">Receptor</keyword>